<organism evidence="3 4">
    <name type="scientific">Actinokineospora iranica</name>
    <dbReference type="NCBI Taxonomy" id="1271860"/>
    <lineage>
        <taxon>Bacteria</taxon>
        <taxon>Bacillati</taxon>
        <taxon>Actinomycetota</taxon>
        <taxon>Actinomycetes</taxon>
        <taxon>Pseudonocardiales</taxon>
        <taxon>Pseudonocardiaceae</taxon>
        <taxon>Actinokineospora</taxon>
    </lineage>
</organism>
<evidence type="ECO:0000256" key="1">
    <source>
        <dbReference type="SAM" id="Phobius"/>
    </source>
</evidence>
<keyword evidence="1" id="KW-0812">Transmembrane</keyword>
<feature type="transmembrane region" description="Helical" evidence="1">
    <location>
        <begin position="122"/>
        <end position="140"/>
    </location>
</feature>
<name>A0A1G6W9J5_9PSEU</name>
<dbReference type="EMBL" id="FMZZ01000014">
    <property type="protein sequence ID" value="SDD62491.1"/>
    <property type="molecule type" value="Genomic_DNA"/>
</dbReference>
<dbReference type="InterPro" id="IPR006976">
    <property type="entry name" value="VanZ-like"/>
</dbReference>
<proteinExistence type="predicted"/>
<protein>
    <submittedName>
        <fullName evidence="3">VanZ like family protein</fullName>
    </submittedName>
</protein>
<dbReference type="PANTHER" id="PTHR36834:SF1">
    <property type="entry name" value="INTEGRAL MEMBRANE PROTEIN"/>
    <property type="match status" value="1"/>
</dbReference>
<feature type="transmembrane region" description="Helical" evidence="1">
    <location>
        <begin position="90"/>
        <end position="110"/>
    </location>
</feature>
<reference evidence="4" key="1">
    <citation type="submission" date="2016-10" db="EMBL/GenBank/DDBJ databases">
        <authorList>
            <person name="Varghese N."/>
            <person name="Submissions S."/>
        </authorList>
    </citation>
    <scope>NUCLEOTIDE SEQUENCE [LARGE SCALE GENOMIC DNA]</scope>
    <source>
        <strain evidence="4">IBRC-M 10403</strain>
    </source>
</reference>
<gene>
    <name evidence="3" type="ORF">SAMN05216174_11478</name>
</gene>
<keyword evidence="1" id="KW-1133">Transmembrane helix</keyword>
<keyword evidence="1" id="KW-0472">Membrane</keyword>
<keyword evidence="4" id="KW-1185">Reference proteome</keyword>
<evidence type="ECO:0000259" key="2">
    <source>
        <dbReference type="Pfam" id="PF04892"/>
    </source>
</evidence>
<feature type="transmembrane region" description="Helical" evidence="1">
    <location>
        <begin position="12"/>
        <end position="30"/>
    </location>
</feature>
<dbReference type="InterPro" id="IPR053150">
    <property type="entry name" value="Teicoplanin_resist-assoc"/>
</dbReference>
<dbReference type="Pfam" id="PF04892">
    <property type="entry name" value="VanZ"/>
    <property type="match status" value="1"/>
</dbReference>
<feature type="domain" description="VanZ-like" evidence="2">
    <location>
        <begin position="75"/>
        <end position="168"/>
    </location>
</feature>
<dbReference type="PANTHER" id="PTHR36834">
    <property type="entry name" value="MEMBRANE PROTEIN-RELATED"/>
    <property type="match status" value="1"/>
</dbReference>
<accession>A0A1G6W9J5</accession>
<dbReference type="Proteomes" id="UP000199501">
    <property type="component" value="Unassembled WGS sequence"/>
</dbReference>
<dbReference type="STRING" id="1271860.SAMN05216174_11478"/>
<evidence type="ECO:0000313" key="4">
    <source>
        <dbReference type="Proteomes" id="UP000199501"/>
    </source>
</evidence>
<dbReference type="AlphaFoldDB" id="A0A1G6W9J5"/>
<evidence type="ECO:0000313" key="3">
    <source>
        <dbReference type="EMBL" id="SDD62491.1"/>
    </source>
</evidence>
<sequence>MEQLLRSFGDLIPVMSVGVLLAALTTWVLVVLRKRRWGLAEALRRSVLDALLVCAALPVLYLVLVPIVGMDGTPVSLVPGADLLHVIDEARLWQLLGNLLLLAPLGALAPLRWSHLRSMARVAITAAGVAVSIEAAQWLLDVGRVVSTDDALVNTAGAILGATMTRLWWVRARDRQNSSIAEHAEAGRD</sequence>
<feature type="transmembrane region" description="Helical" evidence="1">
    <location>
        <begin position="50"/>
        <end position="70"/>
    </location>
</feature>
<feature type="transmembrane region" description="Helical" evidence="1">
    <location>
        <begin position="152"/>
        <end position="169"/>
    </location>
</feature>